<protein>
    <submittedName>
        <fullName evidence="1">Uncharacterized protein</fullName>
    </submittedName>
</protein>
<dbReference type="RefSeq" id="WP_121768548.1">
    <property type="nucleotide sequence ID" value="NZ_RAZM01000012.1"/>
</dbReference>
<evidence type="ECO:0000313" key="2">
    <source>
        <dbReference type="Proteomes" id="UP000267159"/>
    </source>
</evidence>
<evidence type="ECO:0000313" key="1">
    <source>
        <dbReference type="EMBL" id="RLT80893.1"/>
    </source>
</evidence>
<dbReference type="EMBL" id="RAZM01000012">
    <property type="protein sequence ID" value="RLT80893.1"/>
    <property type="molecule type" value="Genomic_DNA"/>
</dbReference>
<name>A0A3L8AE48_9BACE</name>
<accession>A0A3L8AE48</accession>
<gene>
    <name evidence="1" type="ORF">D7Y07_05775</name>
</gene>
<dbReference type="AlphaFoldDB" id="A0A3L8AE48"/>
<dbReference type="Proteomes" id="UP000267159">
    <property type="component" value="Unassembled WGS sequence"/>
</dbReference>
<proteinExistence type="predicted"/>
<comment type="caution">
    <text evidence="1">The sequence shown here is derived from an EMBL/GenBank/DDBJ whole genome shotgun (WGS) entry which is preliminary data.</text>
</comment>
<reference evidence="1 2" key="1">
    <citation type="submission" date="2018-09" db="EMBL/GenBank/DDBJ databases">
        <title>Murine metabolic-syndrome-specific gut microbial biobank.</title>
        <authorList>
            <person name="Liu C."/>
        </authorList>
    </citation>
    <scope>NUCLEOTIDE SEQUENCE [LARGE SCALE GENOMIC DNA]</scope>
    <source>
        <strain evidence="1 2">0.1X-D8-26</strain>
    </source>
</reference>
<organism evidence="1 2">
    <name type="scientific">Bacteroides acidifaciens</name>
    <dbReference type="NCBI Taxonomy" id="85831"/>
    <lineage>
        <taxon>Bacteria</taxon>
        <taxon>Pseudomonadati</taxon>
        <taxon>Bacteroidota</taxon>
        <taxon>Bacteroidia</taxon>
        <taxon>Bacteroidales</taxon>
        <taxon>Bacteroidaceae</taxon>
        <taxon>Bacteroides</taxon>
    </lineage>
</organism>
<sequence length="498" mass="53468">MAFNEQEEAKVRELLAALENGKRINDLEPAEGELSAMRIEVMDASGETRSMELERAVAEAGNPIAGRWWANDQATPTAGGWFGSLDFLKRLPETLGLGRYLVTDDRELHKLDPKDSTRFADGSPAALDGSMGQCMWCWSRAWYFTEIVTAARTYWAITLKPLEGYKSVKIPVGGTSWLGAAVMDRTEQKLCSVISQDERYRGGAGAALNVANKAKHPGADAPQVTMLGMAATNLSTTAFGTNARKRGEGWEANWFVAQAAVQILFAVIMGTRNSQAPYNAEKDADGLYQGGFGTGVTDMPDWDGYNSYYPVIPTSVGLEMGDGTGLVEYGLPASEAAEDQAAPYKTFQVPVFFGLVHAGYGHLWRWTRGLTVSQEAGVKTEVYVAPSMYADFNPNSVEGLLKVAECPQAEGYIKRVSTKGLCMMPTAVGGSTSTYYADYFWTNGATQTGLRVRAAGGRAHTGTSAGASGSTAYYAASTASANCSSPLCVFVDDPTIEA</sequence>